<reference evidence="4" key="1">
    <citation type="submission" date="2016-10" db="EMBL/GenBank/DDBJ databases">
        <authorList>
            <person name="Varghese N."/>
            <person name="Submissions S."/>
        </authorList>
    </citation>
    <scope>NUCLEOTIDE SEQUENCE [LARGE SCALE GENOMIC DNA]</scope>
    <source>
        <strain evidence="4">DSM 24450</strain>
    </source>
</reference>
<evidence type="ECO:0000313" key="4">
    <source>
        <dbReference type="Proteomes" id="UP000199312"/>
    </source>
</evidence>
<dbReference type="STRING" id="593133.SAMN04488006_2213"/>
<dbReference type="RefSeq" id="WP_090226228.1">
    <property type="nucleotide sequence ID" value="NZ_FOZP01000005.1"/>
</dbReference>
<keyword evidence="4" id="KW-1185">Reference proteome</keyword>
<dbReference type="Gene3D" id="3.40.30.10">
    <property type="entry name" value="Glutaredoxin"/>
    <property type="match status" value="1"/>
</dbReference>
<proteinExistence type="inferred from homology"/>
<dbReference type="EMBL" id="FOZP01000005">
    <property type="protein sequence ID" value="SFS59764.1"/>
    <property type="molecule type" value="Genomic_DNA"/>
</dbReference>
<dbReference type="InterPro" id="IPR006660">
    <property type="entry name" value="Arsenate_reductase-like"/>
</dbReference>
<comment type="similarity">
    <text evidence="1 2">Belongs to the ArsC family.</text>
</comment>
<evidence type="ECO:0000313" key="3">
    <source>
        <dbReference type="EMBL" id="SFS59764.1"/>
    </source>
</evidence>
<name>A0A1I6R566_9FLAO</name>
<dbReference type="AlphaFoldDB" id="A0A1I6R566"/>
<dbReference type="SUPFAM" id="SSF52833">
    <property type="entry name" value="Thioredoxin-like"/>
    <property type="match status" value="1"/>
</dbReference>
<accession>A0A1I6R566</accession>
<sequence>MGVISKNNRQIKLYYNSKTSLGKQTIAYVNASEKKILTIDISKTKVTGTQWLEIVNKLNIDISELVNQKHPDFVKIYGDKEVNLSEDDWLKLIEKKPIVVTYPIVINGKQFLQIKTPSDFVKYLDQE</sequence>
<dbReference type="PROSITE" id="PS51353">
    <property type="entry name" value="ARSC"/>
    <property type="match status" value="1"/>
</dbReference>
<evidence type="ECO:0000256" key="1">
    <source>
        <dbReference type="ARBA" id="ARBA00007198"/>
    </source>
</evidence>
<protein>
    <submittedName>
        <fullName evidence="3">Arsenate reductase, glutaredoxin family</fullName>
    </submittedName>
</protein>
<dbReference type="Proteomes" id="UP000199312">
    <property type="component" value="Unassembled WGS sequence"/>
</dbReference>
<organism evidence="3 4">
    <name type="scientific">Lutibacter maritimus</name>
    <dbReference type="NCBI Taxonomy" id="593133"/>
    <lineage>
        <taxon>Bacteria</taxon>
        <taxon>Pseudomonadati</taxon>
        <taxon>Bacteroidota</taxon>
        <taxon>Flavobacteriia</taxon>
        <taxon>Flavobacteriales</taxon>
        <taxon>Flavobacteriaceae</taxon>
        <taxon>Lutibacter</taxon>
    </lineage>
</organism>
<dbReference type="InterPro" id="IPR036249">
    <property type="entry name" value="Thioredoxin-like_sf"/>
</dbReference>
<dbReference type="OrthoDB" id="1434620at2"/>
<evidence type="ECO:0000256" key="2">
    <source>
        <dbReference type="PROSITE-ProRule" id="PRU01282"/>
    </source>
</evidence>
<gene>
    <name evidence="3" type="ORF">SAMN04488006_2213</name>
</gene>